<gene>
    <name evidence="1" type="ORF">COS30_00435</name>
</gene>
<dbReference type="EMBL" id="PEUE01000010">
    <property type="protein sequence ID" value="PIV38745.1"/>
    <property type="molecule type" value="Genomic_DNA"/>
</dbReference>
<reference evidence="2" key="1">
    <citation type="submission" date="2017-09" db="EMBL/GenBank/DDBJ databases">
        <title>Depth-based differentiation of microbial function through sediment-hosted aquifers and enrichment of novel symbionts in the deep terrestrial subsurface.</title>
        <authorList>
            <person name="Probst A.J."/>
            <person name="Ladd B."/>
            <person name="Jarett J.K."/>
            <person name="Geller-Mcgrath D.E."/>
            <person name="Sieber C.M.K."/>
            <person name="Emerson J.B."/>
            <person name="Anantharaman K."/>
            <person name="Thomas B.C."/>
            <person name="Malmstrom R."/>
            <person name="Stieglmeier M."/>
            <person name="Klingl A."/>
            <person name="Woyke T."/>
            <person name="Ryan C.M."/>
            <person name="Banfield J.F."/>
        </authorList>
    </citation>
    <scope>NUCLEOTIDE SEQUENCE [LARGE SCALE GENOMIC DNA]</scope>
</reference>
<sequence>MLDFLGPKTEGFGLDINDLSIKIAQLKRKMGGFTLTTFGRHEIKDGLIEEGEIKKESELIDVIKEAIKRTQGEPLKTNCCITSLPETESFVQVVTLPLMKKEEVAEAIKWEIEAHIPLALNEVYYDWQIIEAAPDKKPAAKELTQPSSHLKILIGALPKKTVDPYLNVLKKAGLKPLSFEIECVAIARALIKKGALHKPIVIVDVGARRTNLLICCDQTIYFTTSLLISNLSLEKTLSEKLDITQIKAKEIKMKVGLDPKHRDGKIFRALGEPLKELAAKIGNYTDFYHDHILPEQPRGERIEKIMLCGGGANMLGLSEFLNTELKMPVQIGNPWINIFNNPEEASPGLPFDESLSFVTALGLALENYDQA</sequence>
<dbReference type="CDD" id="cd24049">
    <property type="entry name" value="ASKHA_NBD_PilM"/>
    <property type="match status" value="1"/>
</dbReference>
<comment type="caution">
    <text evidence="1">The sequence shown here is derived from an EMBL/GenBank/DDBJ whole genome shotgun (WGS) entry which is preliminary data.</text>
</comment>
<accession>A0A2M7D6V4</accession>
<name>A0A2M7D6V4_9BACT</name>
<dbReference type="Gene3D" id="3.30.420.40">
    <property type="match status" value="2"/>
</dbReference>
<dbReference type="InterPro" id="IPR043129">
    <property type="entry name" value="ATPase_NBD"/>
</dbReference>
<dbReference type="Pfam" id="PF11104">
    <property type="entry name" value="PilM_2"/>
    <property type="match status" value="1"/>
</dbReference>
<dbReference type="PIRSF" id="PIRSF019169">
    <property type="entry name" value="PilM"/>
    <property type="match status" value="1"/>
</dbReference>
<evidence type="ECO:0000313" key="1">
    <source>
        <dbReference type="EMBL" id="PIV38745.1"/>
    </source>
</evidence>
<dbReference type="AlphaFoldDB" id="A0A2M7D6V4"/>
<organism evidence="1 2">
    <name type="scientific">Candidatus Portnoybacteria bacterium CG02_land_8_20_14_3_00_45_8</name>
    <dbReference type="NCBI Taxonomy" id="1974807"/>
    <lineage>
        <taxon>Bacteria</taxon>
        <taxon>Candidatus Portnoyibacteriota</taxon>
    </lineage>
</organism>
<dbReference type="InterPro" id="IPR050696">
    <property type="entry name" value="FtsA/MreB"/>
</dbReference>
<dbReference type="Gene3D" id="3.30.1490.300">
    <property type="match status" value="1"/>
</dbReference>
<dbReference type="InterPro" id="IPR005883">
    <property type="entry name" value="PilM"/>
</dbReference>
<proteinExistence type="predicted"/>
<evidence type="ECO:0000313" key="2">
    <source>
        <dbReference type="Proteomes" id="UP000229247"/>
    </source>
</evidence>
<dbReference type="PANTHER" id="PTHR32432">
    <property type="entry name" value="CELL DIVISION PROTEIN FTSA-RELATED"/>
    <property type="match status" value="1"/>
</dbReference>
<dbReference type="NCBIfam" id="TIGR01175">
    <property type="entry name" value="pilM"/>
    <property type="match status" value="1"/>
</dbReference>
<protein>
    <recommendedName>
        <fullName evidence="3">SHS2 domain-containing protein</fullName>
    </recommendedName>
</protein>
<dbReference type="Proteomes" id="UP000229247">
    <property type="component" value="Unassembled WGS sequence"/>
</dbReference>
<dbReference type="PANTHER" id="PTHR32432:SF3">
    <property type="entry name" value="ETHANOLAMINE UTILIZATION PROTEIN EUTJ"/>
    <property type="match status" value="1"/>
</dbReference>
<evidence type="ECO:0008006" key="3">
    <source>
        <dbReference type="Google" id="ProtNLM"/>
    </source>
</evidence>
<dbReference type="SUPFAM" id="SSF53067">
    <property type="entry name" value="Actin-like ATPase domain"/>
    <property type="match status" value="2"/>
</dbReference>